<sequence length="83" mass="9324">MYITRSYSPPFVDFSPLSLIPLPPPLLLILIVLQKARANTIAISQAVLNGQLPIDEWRRAHWLEIVAEAACIAAERGFGHYIR</sequence>
<keyword evidence="1" id="KW-0812">Transmembrane</keyword>
<proteinExistence type="predicted"/>
<accession>A0A4Z1KA70</accession>
<evidence type="ECO:0000313" key="2">
    <source>
        <dbReference type="EMBL" id="TGO82991.1"/>
    </source>
</evidence>
<dbReference type="Proteomes" id="UP000297280">
    <property type="component" value="Unassembled WGS sequence"/>
</dbReference>
<keyword evidence="1" id="KW-0472">Membrane</keyword>
<feature type="transmembrane region" description="Helical" evidence="1">
    <location>
        <begin position="14"/>
        <end position="33"/>
    </location>
</feature>
<dbReference type="AlphaFoldDB" id="A0A4Z1KA70"/>
<protein>
    <submittedName>
        <fullName evidence="2">Uncharacterized protein</fullName>
    </submittedName>
</protein>
<keyword evidence="3" id="KW-1185">Reference proteome</keyword>
<name>A0A4Z1KA70_9HELO</name>
<comment type="caution">
    <text evidence="2">The sequence shown here is derived from an EMBL/GenBank/DDBJ whole genome shotgun (WGS) entry which is preliminary data.</text>
</comment>
<evidence type="ECO:0000313" key="3">
    <source>
        <dbReference type="Proteomes" id="UP000297280"/>
    </source>
</evidence>
<organism evidence="2 3">
    <name type="scientific">Botrytis porri</name>
    <dbReference type="NCBI Taxonomy" id="87229"/>
    <lineage>
        <taxon>Eukaryota</taxon>
        <taxon>Fungi</taxon>
        <taxon>Dikarya</taxon>
        <taxon>Ascomycota</taxon>
        <taxon>Pezizomycotina</taxon>
        <taxon>Leotiomycetes</taxon>
        <taxon>Helotiales</taxon>
        <taxon>Sclerotiniaceae</taxon>
        <taxon>Botrytis</taxon>
    </lineage>
</organism>
<keyword evidence="1" id="KW-1133">Transmembrane helix</keyword>
<dbReference type="EMBL" id="PQXO01000721">
    <property type="protein sequence ID" value="TGO82991.1"/>
    <property type="molecule type" value="Genomic_DNA"/>
</dbReference>
<gene>
    <name evidence="2" type="ORF">BPOR_0722g00070</name>
</gene>
<reference evidence="2 3" key="1">
    <citation type="submission" date="2017-12" db="EMBL/GenBank/DDBJ databases">
        <title>Comparative genomics of Botrytis spp.</title>
        <authorList>
            <person name="Valero-Jimenez C.A."/>
            <person name="Tapia P."/>
            <person name="Veloso J."/>
            <person name="Silva-Moreno E."/>
            <person name="Staats M."/>
            <person name="Valdes J.H."/>
            <person name="Van Kan J.A.L."/>
        </authorList>
    </citation>
    <scope>NUCLEOTIDE SEQUENCE [LARGE SCALE GENOMIC DNA]</scope>
    <source>
        <strain evidence="2 3">MUCL3349</strain>
    </source>
</reference>
<evidence type="ECO:0000256" key="1">
    <source>
        <dbReference type="SAM" id="Phobius"/>
    </source>
</evidence>